<proteinExistence type="predicted"/>
<feature type="domain" description="PH" evidence="6">
    <location>
        <begin position="908"/>
        <end position="1028"/>
    </location>
</feature>
<feature type="compositionally biased region" description="Acidic residues" evidence="4">
    <location>
        <begin position="438"/>
        <end position="455"/>
    </location>
</feature>
<feature type="compositionally biased region" description="Acidic residues" evidence="4">
    <location>
        <begin position="748"/>
        <end position="759"/>
    </location>
</feature>
<feature type="region of interest" description="Disordered" evidence="4">
    <location>
        <begin position="353"/>
        <end position="380"/>
    </location>
</feature>
<dbReference type="Gene3D" id="1.10.555.10">
    <property type="entry name" value="Rho GTPase activation protein"/>
    <property type="match status" value="1"/>
</dbReference>
<dbReference type="SUPFAM" id="SSF50729">
    <property type="entry name" value="PH domain-like"/>
    <property type="match status" value="1"/>
</dbReference>
<evidence type="ECO:0000313" key="9">
    <source>
        <dbReference type="Proteomes" id="UP000504606"/>
    </source>
</evidence>
<evidence type="ECO:0000259" key="8">
    <source>
        <dbReference type="PROSITE" id="PS50238"/>
    </source>
</evidence>
<dbReference type="PANTHER" id="PTHR23176:SF129">
    <property type="entry name" value="RHO GTPASE ACTIVATING PROTEIN AT 16F, ISOFORM E-RELATED"/>
    <property type="match status" value="1"/>
</dbReference>
<name>A0A9C6WWB2_FRAOC</name>
<dbReference type="PROSITE" id="PS50003">
    <property type="entry name" value="PH_DOMAIN"/>
    <property type="match status" value="1"/>
</dbReference>
<dbReference type="SMART" id="SM00233">
    <property type="entry name" value="PH"/>
    <property type="match status" value="1"/>
</dbReference>
<dbReference type="Pfam" id="PF00169">
    <property type="entry name" value="PH"/>
    <property type="match status" value="1"/>
</dbReference>
<dbReference type="GO" id="GO:0005737">
    <property type="term" value="C:cytoplasm"/>
    <property type="evidence" value="ECO:0007669"/>
    <property type="project" value="TreeGrafter"/>
</dbReference>
<evidence type="ECO:0000256" key="3">
    <source>
        <dbReference type="PROSITE-ProRule" id="PRU00192"/>
    </source>
</evidence>
<dbReference type="Pfam" id="PF00397">
    <property type="entry name" value="WW"/>
    <property type="match status" value="1"/>
</dbReference>
<accession>A0A9C6WWB2</accession>
<dbReference type="KEGG" id="foc:113206526"/>
<evidence type="ECO:0000256" key="4">
    <source>
        <dbReference type="SAM" id="MobiDB-lite"/>
    </source>
</evidence>
<feature type="domain" description="WW" evidence="7">
    <location>
        <begin position="788"/>
        <end position="821"/>
    </location>
</feature>
<dbReference type="Gene3D" id="2.30.29.30">
    <property type="entry name" value="Pleckstrin-homology domain (PH domain)/Phosphotyrosine-binding domain (PTB)"/>
    <property type="match status" value="1"/>
</dbReference>
<feature type="domain" description="WW" evidence="7">
    <location>
        <begin position="766"/>
        <end position="787"/>
    </location>
</feature>
<dbReference type="InterPro" id="IPR050729">
    <property type="entry name" value="Rho-GAP"/>
</dbReference>
<dbReference type="SMART" id="SM00456">
    <property type="entry name" value="WW"/>
    <property type="match status" value="3"/>
</dbReference>
<dbReference type="PROSITE" id="PS01159">
    <property type="entry name" value="WW_DOMAIN_1"/>
    <property type="match status" value="1"/>
</dbReference>
<dbReference type="InterPro" id="IPR036028">
    <property type="entry name" value="SH3-like_dom_sf"/>
</dbReference>
<feature type="domain" description="Rho-GAP" evidence="8">
    <location>
        <begin position="1157"/>
        <end position="1346"/>
    </location>
</feature>
<dbReference type="SUPFAM" id="SSF51045">
    <property type="entry name" value="WW domain"/>
    <property type="match status" value="1"/>
</dbReference>
<evidence type="ECO:0000259" key="7">
    <source>
        <dbReference type="PROSITE" id="PS50020"/>
    </source>
</evidence>
<feature type="domain" description="WW" evidence="7">
    <location>
        <begin position="697"/>
        <end position="730"/>
    </location>
</feature>
<dbReference type="InterPro" id="IPR036020">
    <property type="entry name" value="WW_dom_sf"/>
</dbReference>
<feature type="compositionally biased region" description="Basic and acidic residues" evidence="4">
    <location>
        <begin position="523"/>
        <end position="536"/>
    </location>
</feature>
<dbReference type="PROSITE" id="PS50020">
    <property type="entry name" value="WW_DOMAIN_2"/>
    <property type="match status" value="3"/>
</dbReference>
<feature type="compositionally biased region" description="Basic and acidic residues" evidence="4">
    <location>
        <begin position="404"/>
        <end position="418"/>
    </location>
</feature>
<dbReference type="PANTHER" id="PTHR23176">
    <property type="entry name" value="RHO/RAC/CDC GTPASE-ACTIVATING PROTEIN"/>
    <property type="match status" value="1"/>
</dbReference>
<evidence type="ECO:0000313" key="10">
    <source>
        <dbReference type="RefSeq" id="XP_052123931.1"/>
    </source>
</evidence>
<evidence type="ECO:0000256" key="1">
    <source>
        <dbReference type="ARBA" id="ARBA00022443"/>
    </source>
</evidence>
<dbReference type="OrthoDB" id="79452at2759"/>
<feature type="region of interest" description="Disordered" evidence="4">
    <location>
        <begin position="719"/>
        <end position="772"/>
    </location>
</feature>
<sequence>MGLTSVPGEMERPEQVVRVLYNFEYSKDGRNVWMKEGEALSLLKKTNPDWWQVLRSNERKPFYVPAAYVEEVGIEKPEKKHDLANIPKSETRKSLPPVRDRISDKNLFKEFPGNEARESEKCSDKSEFSEFVSNRTCEVENQDIVLPENEEEKDESRRLLNDKRRSWAAEELVSELTQMAIARSEPVESDYVNLRVDGERFVIAPNEEEEMRMPNSLFWQSSGFVKEGRNNPMSSSDELDNSDSLGQSNCVAWQSKYSLSSEGDKTDESIQSFHSLGNESVSSRHWREDQPGDRTGSSPYAQVICTTSSSSIGTSGLKLSDSLEKLAQQIKFPIEEPSVAMVAPIAPPREYEAPVYENVQPCSEQDGDQDGDEEKLRTLRERLLQSNLGCVAAPQRHITRHLAKHGDECDLGDEQSRDESEDNSEGDVALSTDREEPPLEDSTDREEAPTEDSADIEQAPLEGSADREDPPPEEVAEDAKNEDESQTHSCAPRPGERVAGRPLLEGIVDVKQKIALWNNSGADSERQDRFDEDGQGRPRRVRAFRALGVVKSASESRVSALVNRHGRARPGLHIPPDSRSASRSGSEEFLDSAAGSPFGASPGSEAGAVASMRQRLQLNPEGDNLDASDSGLSNKSDELLDGRRRRTPLMRSRRVESCRRFQRVAPGLGGTPSAPAAPGVPRPQSPPPPSPGQEAARLLSAGWAEFRTADGRSFYYHAATGQRRWKPPRRRPRQDSARSASSSPLQGDEADAEDCDADPPPDAAPGPLPEGWRAYMDPSGQIYYFVHPHLGAKWFSSTDNKGRVYFFEENSCESSWILPDVNSSVTQESTFEDEGCRQVDDPVLSSTPRDDERDRHVKPERSEKQEKLSLRTTKSRSMVIVDSGVNKDIKNIPSPRNWPKLLDDGDMCVLKEGPMYRTKITENGKKLRKNWASSHVVLTELFLLLFRDVKAFAAMKSSNQGIGGPRPELCVDLNGALIDQVDRGDKASVTSRKNVFLVSTVLGLQVLFQCDCSQQAEEWFNAVHTAIHNLPSGFDSCPRLKVTKEMDRLFAESHSPEQTKKFPRIGRSKSVKRTQSEAEGYSLLATLSYCGTNNMSLPWRQSWKVKNKDGSIEDLTVSVAERQTKIRARLKKFFNRRPTMEFLVKKGIWKDEPAFGSYLEQVCGSETPKVPMFVQRCIAVIESIEENMKTDGLYRVSGNLSQVQKIRLQVDQNNLSALDQEEDVHVLTGALKLFFRELKEPLIPYAAFSKAIKASTLQNKKEKLAQFREIVKSLPTANHDTLKMLLKHLLKVTGYQEFNRMHIPNLAIVFGPTLMWPEQESLNMALDLMQQNLVIEAFLLDFDNIFR</sequence>
<feature type="region of interest" description="Disordered" evidence="4">
    <location>
        <begin position="552"/>
        <end position="695"/>
    </location>
</feature>
<dbReference type="Pfam" id="PF00620">
    <property type="entry name" value="RhoGAP"/>
    <property type="match status" value="1"/>
</dbReference>
<evidence type="ECO:0000259" key="6">
    <source>
        <dbReference type="PROSITE" id="PS50003"/>
    </source>
</evidence>
<dbReference type="PROSITE" id="PS50002">
    <property type="entry name" value="SH3"/>
    <property type="match status" value="1"/>
</dbReference>
<dbReference type="InterPro" id="IPR001452">
    <property type="entry name" value="SH3_domain"/>
</dbReference>
<feature type="compositionally biased region" description="Pro residues" evidence="4">
    <location>
        <begin position="678"/>
        <end position="691"/>
    </location>
</feature>
<dbReference type="CDD" id="cd13233">
    <property type="entry name" value="PH_ARHGAP9-like"/>
    <property type="match status" value="1"/>
</dbReference>
<dbReference type="InterPro" id="IPR001202">
    <property type="entry name" value="WW_dom"/>
</dbReference>
<feature type="region of interest" description="Disordered" evidence="4">
    <location>
        <begin position="828"/>
        <end position="869"/>
    </location>
</feature>
<keyword evidence="2" id="KW-0343">GTPase activation</keyword>
<protein>
    <submittedName>
        <fullName evidence="10">Rho GTPase-activating protein 12 isoform X1</fullName>
    </submittedName>
</protein>
<feature type="region of interest" description="Disordered" evidence="4">
    <location>
        <begin position="404"/>
        <end position="500"/>
    </location>
</feature>
<dbReference type="RefSeq" id="XP_052123931.1">
    <property type="nucleotide sequence ID" value="XM_052267971.1"/>
</dbReference>
<gene>
    <name evidence="10" type="primary">LOC113206526</name>
</gene>
<dbReference type="CDD" id="cd00201">
    <property type="entry name" value="WW"/>
    <property type="match status" value="1"/>
</dbReference>
<keyword evidence="1 3" id="KW-0728">SH3 domain</keyword>
<feature type="region of interest" description="Disordered" evidence="4">
    <location>
        <begin position="518"/>
        <end position="538"/>
    </location>
</feature>
<dbReference type="Gene3D" id="2.20.70.10">
    <property type="match status" value="2"/>
</dbReference>
<organism evidence="9 10">
    <name type="scientific">Frankliniella occidentalis</name>
    <name type="common">Western flower thrips</name>
    <name type="synonym">Euthrips occidentalis</name>
    <dbReference type="NCBI Taxonomy" id="133901"/>
    <lineage>
        <taxon>Eukaryota</taxon>
        <taxon>Metazoa</taxon>
        <taxon>Ecdysozoa</taxon>
        <taxon>Arthropoda</taxon>
        <taxon>Hexapoda</taxon>
        <taxon>Insecta</taxon>
        <taxon>Pterygota</taxon>
        <taxon>Neoptera</taxon>
        <taxon>Paraneoptera</taxon>
        <taxon>Thysanoptera</taxon>
        <taxon>Terebrantia</taxon>
        <taxon>Thripoidea</taxon>
        <taxon>Thripidae</taxon>
        <taxon>Frankliniella</taxon>
    </lineage>
</organism>
<evidence type="ECO:0000259" key="5">
    <source>
        <dbReference type="PROSITE" id="PS50002"/>
    </source>
</evidence>
<dbReference type="PROSITE" id="PS50238">
    <property type="entry name" value="RHOGAP"/>
    <property type="match status" value="1"/>
</dbReference>
<feature type="compositionally biased region" description="Basic residues" evidence="4">
    <location>
        <begin position="643"/>
        <end position="652"/>
    </location>
</feature>
<feature type="compositionally biased region" description="Basic and acidic residues" evidence="4">
    <location>
        <begin position="848"/>
        <end position="869"/>
    </location>
</feature>
<dbReference type="InterPro" id="IPR000198">
    <property type="entry name" value="RhoGAP_dom"/>
</dbReference>
<dbReference type="GO" id="GO:0007165">
    <property type="term" value="P:signal transduction"/>
    <property type="evidence" value="ECO:0007669"/>
    <property type="project" value="InterPro"/>
</dbReference>
<dbReference type="SUPFAM" id="SSF50044">
    <property type="entry name" value="SH3-domain"/>
    <property type="match status" value="1"/>
</dbReference>
<dbReference type="GO" id="GO:0005096">
    <property type="term" value="F:GTPase activator activity"/>
    <property type="evidence" value="ECO:0007669"/>
    <property type="project" value="UniProtKB-KW"/>
</dbReference>
<feature type="region of interest" description="Disordered" evidence="4">
    <location>
        <begin position="276"/>
        <end position="300"/>
    </location>
</feature>
<feature type="compositionally biased region" description="Basic and acidic residues" evidence="4">
    <location>
        <begin position="477"/>
        <end position="486"/>
    </location>
</feature>
<dbReference type="InterPro" id="IPR008936">
    <property type="entry name" value="Rho_GTPase_activation_prot"/>
</dbReference>
<dbReference type="Gene3D" id="2.30.30.40">
    <property type="entry name" value="SH3 Domains"/>
    <property type="match status" value="1"/>
</dbReference>
<reference evidence="10" key="1">
    <citation type="submission" date="2025-08" db="UniProtKB">
        <authorList>
            <consortium name="RefSeq"/>
        </authorList>
    </citation>
    <scope>IDENTIFICATION</scope>
    <source>
        <tissue evidence="10">Whole organism</tissue>
    </source>
</reference>
<evidence type="ECO:0000256" key="2">
    <source>
        <dbReference type="ARBA" id="ARBA00022468"/>
    </source>
</evidence>
<dbReference type="InterPro" id="IPR011993">
    <property type="entry name" value="PH-like_dom_sf"/>
</dbReference>
<keyword evidence="9" id="KW-1185">Reference proteome</keyword>
<dbReference type="Proteomes" id="UP000504606">
    <property type="component" value="Unplaced"/>
</dbReference>
<dbReference type="SUPFAM" id="SSF48350">
    <property type="entry name" value="GTPase activation domain, GAP"/>
    <property type="match status" value="1"/>
</dbReference>
<dbReference type="InterPro" id="IPR001849">
    <property type="entry name" value="PH_domain"/>
</dbReference>
<dbReference type="GeneID" id="113206526"/>
<dbReference type="FunFam" id="1.10.555.10:FF:000071">
    <property type="entry name" value="Rho GTPase activating protein 27"/>
    <property type="match status" value="1"/>
</dbReference>
<feature type="domain" description="SH3" evidence="5">
    <location>
        <begin position="12"/>
        <end position="74"/>
    </location>
</feature>
<feature type="compositionally biased region" description="Basic residues" evidence="4">
    <location>
        <begin position="723"/>
        <end position="732"/>
    </location>
</feature>
<dbReference type="SMART" id="SM00324">
    <property type="entry name" value="RhoGAP"/>
    <property type="match status" value="1"/>
</dbReference>